<dbReference type="EMBL" id="JAESWA010000022">
    <property type="protein sequence ID" value="MBL4931728.1"/>
    <property type="molecule type" value="Genomic_DNA"/>
</dbReference>
<comment type="similarity">
    <text evidence="1">Belongs to the HupF/HypC family.</text>
</comment>
<organism evidence="2 3">
    <name type="scientific">Clostridium paridis</name>
    <dbReference type="NCBI Taxonomy" id="2803863"/>
    <lineage>
        <taxon>Bacteria</taxon>
        <taxon>Bacillati</taxon>
        <taxon>Bacillota</taxon>
        <taxon>Clostridia</taxon>
        <taxon>Eubacteriales</taxon>
        <taxon>Clostridiaceae</taxon>
        <taxon>Clostridium</taxon>
    </lineage>
</organism>
<dbReference type="GO" id="GO:1902670">
    <property type="term" value="F:carbon dioxide binding"/>
    <property type="evidence" value="ECO:0007669"/>
    <property type="project" value="TreeGrafter"/>
</dbReference>
<name>A0A937FGR3_9CLOT</name>
<proteinExistence type="inferred from homology"/>
<dbReference type="InterPro" id="IPR019812">
    <property type="entry name" value="Hydgase_assmbl_chp_CS"/>
</dbReference>
<dbReference type="Pfam" id="PF01455">
    <property type="entry name" value="HupF_HypC"/>
    <property type="match status" value="1"/>
</dbReference>
<evidence type="ECO:0000313" key="2">
    <source>
        <dbReference type="EMBL" id="MBL4931728.1"/>
    </source>
</evidence>
<dbReference type="AlphaFoldDB" id="A0A937FGR3"/>
<protein>
    <submittedName>
        <fullName evidence="2">HypC/HybG/HupF family hydrogenase formation chaperone</fullName>
    </submittedName>
</protein>
<reference evidence="2" key="1">
    <citation type="submission" date="2021-01" db="EMBL/GenBank/DDBJ databases">
        <title>Genome public.</title>
        <authorList>
            <person name="Liu C."/>
            <person name="Sun Q."/>
        </authorList>
    </citation>
    <scope>NUCLEOTIDE SEQUENCE</scope>
    <source>
        <strain evidence="2">YIM B02565</strain>
    </source>
</reference>
<dbReference type="GO" id="GO:0005506">
    <property type="term" value="F:iron ion binding"/>
    <property type="evidence" value="ECO:0007669"/>
    <property type="project" value="TreeGrafter"/>
</dbReference>
<keyword evidence="3" id="KW-1185">Reference proteome</keyword>
<dbReference type="NCBIfam" id="TIGR00074">
    <property type="entry name" value="hypC_hupF"/>
    <property type="match status" value="1"/>
</dbReference>
<dbReference type="InterPro" id="IPR001109">
    <property type="entry name" value="Hydrogenase_HupF/HypC"/>
</dbReference>
<dbReference type="GO" id="GO:0051604">
    <property type="term" value="P:protein maturation"/>
    <property type="evidence" value="ECO:0007669"/>
    <property type="project" value="TreeGrafter"/>
</dbReference>
<comment type="caution">
    <text evidence="2">The sequence shown here is derived from an EMBL/GenBank/DDBJ whole genome shotgun (WGS) entry which is preliminary data.</text>
</comment>
<dbReference type="Proteomes" id="UP000623681">
    <property type="component" value="Unassembled WGS sequence"/>
</dbReference>
<evidence type="ECO:0000313" key="3">
    <source>
        <dbReference type="Proteomes" id="UP000623681"/>
    </source>
</evidence>
<dbReference type="PRINTS" id="PR00445">
    <property type="entry name" value="HUPFHYPC"/>
</dbReference>
<sequence length="71" mass="7613">MCLGVPGKIISINDTRGMALIGGIQREVFLQLVPEVKLGEYVLVHAGCALAIIDEGEAESTLCLLKELCEK</sequence>
<accession>A0A937FGR3</accession>
<dbReference type="PANTHER" id="PTHR35177">
    <property type="entry name" value="HYDROGENASE MATURATION FACTOR HYBG"/>
    <property type="match status" value="1"/>
</dbReference>
<dbReference type="PROSITE" id="PS01097">
    <property type="entry name" value="HUPF_HYPC"/>
    <property type="match status" value="1"/>
</dbReference>
<gene>
    <name evidence="2" type="ORF">JK634_07930</name>
</gene>
<dbReference type="RefSeq" id="WP_202767115.1">
    <property type="nucleotide sequence ID" value="NZ_JAESWA010000022.1"/>
</dbReference>
<dbReference type="SUPFAM" id="SSF159127">
    <property type="entry name" value="HupF/HypC-like"/>
    <property type="match status" value="1"/>
</dbReference>
<dbReference type="Gene3D" id="2.30.30.140">
    <property type="match status" value="1"/>
</dbReference>
<dbReference type="PANTHER" id="PTHR35177:SF2">
    <property type="entry name" value="HYDROGENASE MATURATION FACTOR HYBG"/>
    <property type="match status" value="1"/>
</dbReference>
<evidence type="ECO:0000256" key="1">
    <source>
        <dbReference type="ARBA" id="ARBA00006018"/>
    </source>
</evidence>